<accession>A0A1M5X8Q2</accession>
<dbReference type="RefSeq" id="WP_072831956.1">
    <property type="nucleotide sequence ID" value="NZ_FQXP01000007.1"/>
</dbReference>
<dbReference type="Pfam" id="PF20037">
    <property type="entry name" value="DUF6440"/>
    <property type="match status" value="1"/>
</dbReference>
<dbReference type="EMBL" id="FQXP01000007">
    <property type="protein sequence ID" value="SHH95884.1"/>
    <property type="molecule type" value="Genomic_DNA"/>
</dbReference>
<dbReference type="OrthoDB" id="9135364at2"/>
<sequence length="61" mass="6725">MFGQEKKKKRFVIKEEEFLGLGAVYIVVDTTTGVNYLTTVGTGMNGMTPLLDSQGKVVIDR</sequence>
<evidence type="ECO:0000259" key="1">
    <source>
        <dbReference type="Pfam" id="PF20037"/>
    </source>
</evidence>
<dbReference type="InterPro" id="IPR045515">
    <property type="entry name" value="DUF6440"/>
</dbReference>
<evidence type="ECO:0000313" key="2">
    <source>
        <dbReference type="EMBL" id="SHH95884.1"/>
    </source>
</evidence>
<reference evidence="2 3" key="1">
    <citation type="submission" date="2016-11" db="EMBL/GenBank/DDBJ databases">
        <authorList>
            <person name="Jaros S."/>
            <person name="Januszkiewicz K."/>
            <person name="Wedrychowicz H."/>
        </authorList>
    </citation>
    <scope>NUCLEOTIDE SEQUENCE [LARGE SCALE GENOMIC DNA]</scope>
    <source>
        <strain evidence="2 3">DSM 3089</strain>
    </source>
</reference>
<gene>
    <name evidence="2" type="ORF">SAMN02745196_02086</name>
</gene>
<keyword evidence="3" id="KW-1185">Reference proteome</keyword>
<proteinExistence type="predicted"/>
<name>A0A1M5X8Q2_9CLOT</name>
<dbReference type="AlphaFoldDB" id="A0A1M5X8Q2"/>
<feature type="domain" description="DUF6440" evidence="1">
    <location>
        <begin position="10"/>
        <end position="60"/>
    </location>
</feature>
<organism evidence="2 3">
    <name type="scientific">Clostridium collagenovorans DSM 3089</name>
    <dbReference type="NCBI Taxonomy" id="1121306"/>
    <lineage>
        <taxon>Bacteria</taxon>
        <taxon>Bacillati</taxon>
        <taxon>Bacillota</taxon>
        <taxon>Clostridia</taxon>
        <taxon>Eubacteriales</taxon>
        <taxon>Clostridiaceae</taxon>
        <taxon>Clostridium</taxon>
    </lineage>
</organism>
<evidence type="ECO:0000313" key="3">
    <source>
        <dbReference type="Proteomes" id="UP000184526"/>
    </source>
</evidence>
<dbReference type="Proteomes" id="UP000184526">
    <property type="component" value="Unassembled WGS sequence"/>
</dbReference>
<protein>
    <recommendedName>
        <fullName evidence="1">DUF6440 domain-containing protein</fullName>
    </recommendedName>
</protein>